<dbReference type="PANTHER" id="PTHR47199">
    <property type="entry name" value="PHOTOSYSTEM II STABILITY/ASSEMBLY FACTOR HCF136, CHLOROPLASTIC"/>
    <property type="match status" value="1"/>
</dbReference>
<keyword evidence="1" id="KW-0602">Photosynthesis</keyword>
<dbReference type="PANTHER" id="PTHR47199:SF2">
    <property type="entry name" value="PHOTOSYSTEM II STABILITY_ASSEMBLY FACTOR HCF136, CHLOROPLASTIC"/>
    <property type="match status" value="1"/>
</dbReference>
<gene>
    <name evidence="5" type="ordered locus">Gmet_2245</name>
</gene>
<dbReference type="KEGG" id="gme:Gmet_2245"/>
<dbReference type="HOGENOM" id="CLU_063224_1_0_7"/>
<reference evidence="5 6" key="1">
    <citation type="submission" date="2005-10" db="EMBL/GenBank/DDBJ databases">
        <title>Complete sequence of Geobacter metallireducens GS-15.</title>
        <authorList>
            <consortium name="US DOE Joint Genome Institute"/>
            <person name="Copeland A."/>
            <person name="Lucas S."/>
            <person name="Lapidus A."/>
            <person name="Barry K."/>
            <person name="Detter J.C."/>
            <person name="Glavina T."/>
            <person name="Hammon N."/>
            <person name="Israni S."/>
            <person name="Pitluck S."/>
            <person name="Di Bartolo G."/>
            <person name="Chain P."/>
            <person name="Schmutz J."/>
            <person name="Larimer F."/>
            <person name="Land M."/>
            <person name="Kyrpides N."/>
            <person name="Ivanova N."/>
            <person name="Richardson P."/>
        </authorList>
    </citation>
    <scope>NUCLEOTIDE SEQUENCE [LARGE SCALE GENOMIC DNA]</scope>
    <source>
        <strain evidence="6">ATCC 53774 / DSM 7210 / GS-15</strain>
    </source>
</reference>
<proteinExistence type="predicted"/>
<feature type="domain" description="Photosynthesis system II assembly factor Ycf48/Hcf136-like" evidence="4">
    <location>
        <begin position="70"/>
        <end position="123"/>
    </location>
</feature>
<dbReference type="Proteomes" id="UP000007073">
    <property type="component" value="Chromosome"/>
</dbReference>
<dbReference type="InterPro" id="IPR028203">
    <property type="entry name" value="PSII_CF48-like_dom"/>
</dbReference>
<dbReference type="Pfam" id="PF14870">
    <property type="entry name" value="PSII_BNR"/>
    <property type="match status" value="2"/>
</dbReference>
<evidence type="ECO:0000313" key="5">
    <source>
        <dbReference type="EMBL" id="ABB32472.1"/>
    </source>
</evidence>
<keyword evidence="3" id="KW-0732">Signal</keyword>
<feature type="signal peptide" evidence="3">
    <location>
        <begin position="1"/>
        <end position="24"/>
    </location>
</feature>
<reference evidence="5 6" key="2">
    <citation type="journal article" date="2009" name="BMC Microbiol.">
        <title>The genome sequence of Geobacter metallireducens: features of metabolism, physiology and regulation common and dissimilar to Geobacter sulfurreducens.</title>
        <authorList>
            <person name="Aklujkar M."/>
            <person name="Krushkal J."/>
            <person name="DiBartolo G."/>
            <person name="Lapidus A."/>
            <person name="Land M.L."/>
            <person name="Lovley D.R."/>
        </authorList>
    </citation>
    <scope>NUCLEOTIDE SEQUENCE [LARGE SCALE GENOMIC DNA]</scope>
    <source>
        <strain evidence="6">ATCC 53774 / DSM 7210 / GS-15</strain>
    </source>
</reference>
<name>Q39TF2_GEOMG</name>
<dbReference type="InterPro" id="IPR015943">
    <property type="entry name" value="WD40/YVTN_repeat-like_dom_sf"/>
</dbReference>
<dbReference type="AlphaFoldDB" id="Q39TF2"/>
<evidence type="ECO:0000256" key="2">
    <source>
        <dbReference type="ARBA" id="ARBA00023276"/>
    </source>
</evidence>
<dbReference type="Gene3D" id="2.130.10.10">
    <property type="entry name" value="YVTN repeat-like/Quinoprotein amine dehydrogenase"/>
    <property type="match status" value="2"/>
</dbReference>
<sequence>MLSKILKTSLCFIFMTCWVTTAQAFKGPLETPASMKLHATTSQLTAVTRNGNRLAAVGARGLVLLSDDNGKKWQQVAVPVSSNLVSVQFPVPDQGWAVGHDGVVLHSGDGGRTWSKQLDGNQVAKIMLKHYEKLAAEGDAAASKILPDIQRILQEGADKPFMDVWFLDEKEGFVAGAFNLIMHTTDAGKTWVPLFERTDNPKNLHIYALKGVGKEVYLAGEMGMLRRWDRASQRFVTIASPYKGTFFGLLAKDTTILAFGLRGNAFRSSDRGNTWRKLNTNTTAGLTGGTFLDDGRAVLVSQDGQVLVIDVGSETFVPAKVSSPMAFSSVAPAGKNGIVAVGSRGVITESLK</sequence>
<evidence type="ECO:0000256" key="1">
    <source>
        <dbReference type="ARBA" id="ARBA00022531"/>
    </source>
</evidence>
<dbReference type="GO" id="GO:0015979">
    <property type="term" value="P:photosynthesis"/>
    <property type="evidence" value="ECO:0007669"/>
    <property type="project" value="UniProtKB-KW"/>
</dbReference>
<dbReference type="EMBL" id="CP000148">
    <property type="protein sequence ID" value="ABB32472.1"/>
    <property type="molecule type" value="Genomic_DNA"/>
</dbReference>
<protein>
    <submittedName>
        <fullName evidence="5">Repeat-containing protein</fullName>
    </submittedName>
</protein>
<evidence type="ECO:0000256" key="3">
    <source>
        <dbReference type="SAM" id="SignalP"/>
    </source>
</evidence>
<dbReference type="RefSeq" id="WP_011365999.1">
    <property type="nucleotide sequence ID" value="NC_007517.1"/>
</dbReference>
<feature type="domain" description="Photosynthesis system II assembly factor Ycf48/Hcf136-like" evidence="4">
    <location>
        <begin position="157"/>
        <end position="318"/>
    </location>
</feature>
<keyword evidence="6" id="KW-1185">Reference proteome</keyword>
<dbReference type="eggNOG" id="COG4447">
    <property type="taxonomic scope" value="Bacteria"/>
</dbReference>
<evidence type="ECO:0000259" key="4">
    <source>
        <dbReference type="Pfam" id="PF14870"/>
    </source>
</evidence>
<dbReference type="GO" id="GO:0009523">
    <property type="term" value="C:photosystem II"/>
    <property type="evidence" value="ECO:0007669"/>
    <property type="project" value="UniProtKB-KW"/>
</dbReference>
<accession>Q39TF2</accession>
<organism evidence="5 6">
    <name type="scientific">Geobacter metallireducens (strain ATCC 53774 / DSM 7210 / GS-15)</name>
    <dbReference type="NCBI Taxonomy" id="269799"/>
    <lineage>
        <taxon>Bacteria</taxon>
        <taxon>Pseudomonadati</taxon>
        <taxon>Thermodesulfobacteriota</taxon>
        <taxon>Desulfuromonadia</taxon>
        <taxon>Geobacterales</taxon>
        <taxon>Geobacteraceae</taxon>
        <taxon>Geobacter</taxon>
    </lineage>
</organism>
<dbReference type="STRING" id="269799.Gmet_2245"/>
<dbReference type="SUPFAM" id="SSF110296">
    <property type="entry name" value="Oligoxyloglucan reducing end-specific cellobiohydrolase"/>
    <property type="match status" value="1"/>
</dbReference>
<feature type="chain" id="PRO_5004223108" evidence="3">
    <location>
        <begin position="25"/>
        <end position="352"/>
    </location>
</feature>
<keyword evidence="2" id="KW-0604">Photosystem II</keyword>
<evidence type="ECO:0000313" key="6">
    <source>
        <dbReference type="Proteomes" id="UP000007073"/>
    </source>
</evidence>